<sequence length="177" mass="19968">MISIQAADITCALGMIACQVFQSGIVVAGLLARTRLPYPPGPRGWPVIRNLLDIPLDKPWLVYCTWAETYGDLVHLDVFGHHIVILNTAQAAKDLLDDRSSIYSDRPILTMAELSGYGDEMGMLHYNDRWRTQRKIVAQSFNPGVVPRYYSIQEQEARRLIHGMLRSPDTLISQTKT</sequence>
<evidence type="ECO:0000256" key="8">
    <source>
        <dbReference type="ARBA" id="ARBA00023002"/>
    </source>
</evidence>
<reference evidence="12 13" key="1">
    <citation type="journal article" date="2021" name="Environ. Microbiol.">
        <title>Gene family expansions and transcriptome signatures uncover fungal adaptations to wood decay.</title>
        <authorList>
            <person name="Hage H."/>
            <person name="Miyauchi S."/>
            <person name="Viragh M."/>
            <person name="Drula E."/>
            <person name="Min B."/>
            <person name="Chaduli D."/>
            <person name="Navarro D."/>
            <person name="Favel A."/>
            <person name="Norest M."/>
            <person name="Lesage-Meessen L."/>
            <person name="Balint B."/>
            <person name="Merenyi Z."/>
            <person name="de Eugenio L."/>
            <person name="Morin E."/>
            <person name="Martinez A.T."/>
            <person name="Baldrian P."/>
            <person name="Stursova M."/>
            <person name="Martinez M.J."/>
            <person name="Novotny C."/>
            <person name="Magnuson J.K."/>
            <person name="Spatafora J.W."/>
            <person name="Maurice S."/>
            <person name="Pangilinan J."/>
            <person name="Andreopoulos W."/>
            <person name="LaButti K."/>
            <person name="Hundley H."/>
            <person name="Na H."/>
            <person name="Kuo A."/>
            <person name="Barry K."/>
            <person name="Lipzen A."/>
            <person name="Henrissat B."/>
            <person name="Riley R."/>
            <person name="Ahrendt S."/>
            <person name="Nagy L.G."/>
            <person name="Grigoriev I.V."/>
            <person name="Martin F."/>
            <person name="Rosso M.N."/>
        </authorList>
    </citation>
    <scope>NUCLEOTIDE SEQUENCE [LARGE SCALE GENOMIC DNA]</scope>
    <source>
        <strain evidence="12 13">CIRM-BRFM 1785</strain>
    </source>
</reference>
<evidence type="ECO:0000256" key="4">
    <source>
        <dbReference type="ARBA" id="ARBA00022617"/>
    </source>
</evidence>
<evidence type="ECO:0000256" key="5">
    <source>
        <dbReference type="ARBA" id="ARBA00022692"/>
    </source>
</evidence>
<dbReference type="InterPro" id="IPR050364">
    <property type="entry name" value="Cytochrome_P450_fung"/>
</dbReference>
<name>A0ABQ8KR51_9APHY</name>
<keyword evidence="6" id="KW-0479">Metal-binding</keyword>
<keyword evidence="4" id="KW-0349">Heme</keyword>
<dbReference type="SUPFAM" id="SSF48264">
    <property type="entry name" value="Cytochrome P450"/>
    <property type="match status" value="1"/>
</dbReference>
<dbReference type="PANTHER" id="PTHR46300">
    <property type="entry name" value="P450, PUTATIVE (EUROFUNG)-RELATED-RELATED"/>
    <property type="match status" value="1"/>
</dbReference>
<dbReference type="Proteomes" id="UP000814176">
    <property type="component" value="Unassembled WGS sequence"/>
</dbReference>
<dbReference type="EMBL" id="JADCUA010000004">
    <property type="protein sequence ID" value="KAH9841066.1"/>
    <property type="molecule type" value="Genomic_DNA"/>
</dbReference>
<evidence type="ECO:0000256" key="7">
    <source>
        <dbReference type="ARBA" id="ARBA00022989"/>
    </source>
</evidence>
<keyword evidence="8" id="KW-0560">Oxidoreductase</keyword>
<dbReference type="Gene3D" id="1.10.630.10">
    <property type="entry name" value="Cytochrome P450"/>
    <property type="match status" value="1"/>
</dbReference>
<dbReference type="PANTHER" id="PTHR46300:SF7">
    <property type="entry name" value="P450, PUTATIVE (EUROFUNG)-RELATED"/>
    <property type="match status" value="1"/>
</dbReference>
<accession>A0ABQ8KR51</accession>
<evidence type="ECO:0000256" key="11">
    <source>
        <dbReference type="ARBA" id="ARBA00023136"/>
    </source>
</evidence>
<comment type="caution">
    <text evidence="12">The sequence shown here is derived from an EMBL/GenBank/DDBJ whole genome shotgun (WGS) entry which is preliminary data.</text>
</comment>
<comment type="similarity">
    <text evidence="3">Belongs to the cytochrome P450 family.</text>
</comment>
<evidence type="ECO:0000256" key="2">
    <source>
        <dbReference type="ARBA" id="ARBA00004167"/>
    </source>
</evidence>
<evidence type="ECO:0000313" key="13">
    <source>
        <dbReference type="Proteomes" id="UP000814176"/>
    </source>
</evidence>
<keyword evidence="13" id="KW-1185">Reference proteome</keyword>
<organism evidence="12 13">
    <name type="scientific">Rhodofomes roseus</name>
    <dbReference type="NCBI Taxonomy" id="34475"/>
    <lineage>
        <taxon>Eukaryota</taxon>
        <taxon>Fungi</taxon>
        <taxon>Dikarya</taxon>
        <taxon>Basidiomycota</taxon>
        <taxon>Agaricomycotina</taxon>
        <taxon>Agaricomycetes</taxon>
        <taxon>Polyporales</taxon>
        <taxon>Rhodofomes</taxon>
    </lineage>
</organism>
<comment type="subcellular location">
    <subcellularLocation>
        <location evidence="2">Membrane</location>
        <topology evidence="2">Single-pass membrane protein</topology>
    </subcellularLocation>
</comment>
<evidence type="ECO:0000256" key="9">
    <source>
        <dbReference type="ARBA" id="ARBA00023004"/>
    </source>
</evidence>
<evidence type="ECO:0000256" key="6">
    <source>
        <dbReference type="ARBA" id="ARBA00022723"/>
    </source>
</evidence>
<keyword evidence="10" id="KW-0503">Monooxygenase</keyword>
<keyword evidence="11" id="KW-0472">Membrane</keyword>
<dbReference type="InterPro" id="IPR036396">
    <property type="entry name" value="Cyt_P450_sf"/>
</dbReference>
<dbReference type="Pfam" id="PF00067">
    <property type="entry name" value="p450"/>
    <property type="match status" value="1"/>
</dbReference>
<evidence type="ECO:0000256" key="10">
    <source>
        <dbReference type="ARBA" id="ARBA00023033"/>
    </source>
</evidence>
<dbReference type="RefSeq" id="XP_047782532.1">
    <property type="nucleotide sequence ID" value="XM_047921458.1"/>
</dbReference>
<keyword evidence="7" id="KW-1133">Transmembrane helix</keyword>
<keyword evidence="9" id="KW-0408">Iron</keyword>
<evidence type="ECO:0000256" key="3">
    <source>
        <dbReference type="ARBA" id="ARBA00010617"/>
    </source>
</evidence>
<dbReference type="GeneID" id="72002190"/>
<dbReference type="InterPro" id="IPR001128">
    <property type="entry name" value="Cyt_P450"/>
</dbReference>
<comment type="cofactor">
    <cofactor evidence="1">
        <name>heme</name>
        <dbReference type="ChEBI" id="CHEBI:30413"/>
    </cofactor>
</comment>
<gene>
    <name evidence="12" type="ORF">C8Q71DRAFT_721478</name>
</gene>
<evidence type="ECO:0000313" key="12">
    <source>
        <dbReference type="EMBL" id="KAH9841066.1"/>
    </source>
</evidence>
<evidence type="ECO:0000256" key="1">
    <source>
        <dbReference type="ARBA" id="ARBA00001971"/>
    </source>
</evidence>
<protein>
    <submittedName>
        <fullName evidence="12">Cytochrome P450</fullName>
    </submittedName>
</protein>
<keyword evidence="5" id="KW-0812">Transmembrane</keyword>
<proteinExistence type="inferred from homology"/>